<protein>
    <submittedName>
        <fullName evidence="1">Uncharacterized protein</fullName>
    </submittedName>
</protein>
<reference evidence="1 2" key="1">
    <citation type="submission" date="2015-12" db="EMBL/GenBank/DDBJ databases">
        <title>Draft genome of the nematode, Onchocerca flexuosa.</title>
        <authorList>
            <person name="Mitreva M."/>
        </authorList>
    </citation>
    <scope>NUCLEOTIDE SEQUENCE [LARGE SCALE GENOMIC DNA]</scope>
    <source>
        <strain evidence="1">Red Deer</strain>
    </source>
</reference>
<feature type="non-terminal residue" evidence="1">
    <location>
        <position position="63"/>
    </location>
</feature>
<organism evidence="1 2">
    <name type="scientific">Onchocerca flexuosa</name>
    <dbReference type="NCBI Taxonomy" id="387005"/>
    <lineage>
        <taxon>Eukaryota</taxon>
        <taxon>Metazoa</taxon>
        <taxon>Ecdysozoa</taxon>
        <taxon>Nematoda</taxon>
        <taxon>Chromadorea</taxon>
        <taxon>Rhabditida</taxon>
        <taxon>Spirurina</taxon>
        <taxon>Spiruromorpha</taxon>
        <taxon>Filarioidea</taxon>
        <taxon>Onchocercidae</taxon>
        <taxon>Onchocerca</taxon>
    </lineage>
</organism>
<dbReference type="Proteomes" id="UP000242913">
    <property type="component" value="Unassembled WGS sequence"/>
</dbReference>
<dbReference type="AlphaFoldDB" id="A0A238BZS8"/>
<keyword evidence="2" id="KW-1185">Reference proteome</keyword>
<name>A0A238BZS8_9BILA</name>
<accession>A0A238BZS8</accession>
<evidence type="ECO:0000313" key="1">
    <source>
        <dbReference type="EMBL" id="OZC10416.1"/>
    </source>
</evidence>
<gene>
    <name evidence="1" type="ORF">X798_02459</name>
</gene>
<sequence length="63" mass="7174">MYNAWLCEVETEYSFGFLTLIGTRIPSFQQSFSRFSLVGASFPAKSIEKYRTTGHRLQPPLAP</sequence>
<proteinExistence type="predicted"/>
<evidence type="ECO:0000313" key="2">
    <source>
        <dbReference type="Proteomes" id="UP000242913"/>
    </source>
</evidence>
<dbReference type="EMBL" id="KZ269986">
    <property type="protein sequence ID" value="OZC10416.1"/>
    <property type="molecule type" value="Genomic_DNA"/>
</dbReference>